<dbReference type="InterPro" id="IPR000477">
    <property type="entry name" value="RT_dom"/>
</dbReference>
<dbReference type="PROSITE" id="PS50878">
    <property type="entry name" value="RT_POL"/>
    <property type="match status" value="1"/>
</dbReference>
<dbReference type="PANTHER" id="PTHR47027:SF20">
    <property type="entry name" value="REVERSE TRANSCRIPTASE-LIKE PROTEIN WITH RNA-DIRECTED DNA POLYMERASE DOMAIN"/>
    <property type="match status" value="1"/>
</dbReference>
<evidence type="ECO:0000313" key="3">
    <source>
        <dbReference type="Proteomes" id="UP001148838"/>
    </source>
</evidence>
<dbReference type="InterPro" id="IPR043502">
    <property type="entry name" value="DNA/RNA_pol_sf"/>
</dbReference>
<proteinExistence type="predicted"/>
<keyword evidence="3" id="KW-1185">Reference proteome</keyword>
<dbReference type="InterPro" id="IPR043128">
    <property type="entry name" value="Rev_trsase/Diguanyl_cyclase"/>
</dbReference>
<dbReference type="PANTHER" id="PTHR47027">
    <property type="entry name" value="REVERSE TRANSCRIPTASE DOMAIN-CONTAINING PROTEIN"/>
    <property type="match status" value="1"/>
</dbReference>
<dbReference type="Gene3D" id="3.30.70.270">
    <property type="match status" value="1"/>
</dbReference>
<dbReference type="Pfam" id="PF00078">
    <property type="entry name" value="RVT_1"/>
    <property type="match status" value="1"/>
</dbReference>
<dbReference type="Proteomes" id="UP001148838">
    <property type="component" value="Unassembled WGS sequence"/>
</dbReference>
<reference evidence="2 3" key="1">
    <citation type="journal article" date="2022" name="Allergy">
        <title>Genome assembly and annotation of Periplaneta americana reveal a comprehensive cockroach allergen profile.</title>
        <authorList>
            <person name="Wang L."/>
            <person name="Xiong Q."/>
            <person name="Saelim N."/>
            <person name="Wang L."/>
            <person name="Nong W."/>
            <person name="Wan A.T."/>
            <person name="Shi M."/>
            <person name="Liu X."/>
            <person name="Cao Q."/>
            <person name="Hui J.H.L."/>
            <person name="Sookrung N."/>
            <person name="Leung T.F."/>
            <person name="Tungtrongchitr A."/>
            <person name="Tsui S.K.W."/>
        </authorList>
    </citation>
    <scope>NUCLEOTIDE SEQUENCE [LARGE SCALE GENOMIC DNA]</scope>
    <source>
        <strain evidence="2">PWHHKU_190912</strain>
    </source>
</reference>
<feature type="domain" description="Reverse transcriptase" evidence="1">
    <location>
        <begin position="1"/>
        <end position="237"/>
    </location>
</feature>
<evidence type="ECO:0000313" key="2">
    <source>
        <dbReference type="EMBL" id="KAJ4432565.1"/>
    </source>
</evidence>
<organism evidence="2 3">
    <name type="scientific">Periplaneta americana</name>
    <name type="common">American cockroach</name>
    <name type="synonym">Blatta americana</name>
    <dbReference type="NCBI Taxonomy" id="6978"/>
    <lineage>
        <taxon>Eukaryota</taxon>
        <taxon>Metazoa</taxon>
        <taxon>Ecdysozoa</taxon>
        <taxon>Arthropoda</taxon>
        <taxon>Hexapoda</taxon>
        <taxon>Insecta</taxon>
        <taxon>Pterygota</taxon>
        <taxon>Neoptera</taxon>
        <taxon>Polyneoptera</taxon>
        <taxon>Dictyoptera</taxon>
        <taxon>Blattodea</taxon>
        <taxon>Blattoidea</taxon>
        <taxon>Blattidae</taxon>
        <taxon>Blattinae</taxon>
        <taxon>Periplaneta</taxon>
    </lineage>
</organism>
<dbReference type="EMBL" id="JAJSOF020000029">
    <property type="protein sequence ID" value="KAJ4432565.1"/>
    <property type="molecule type" value="Genomic_DNA"/>
</dbReference>
<protein>
    <recommendedName>
        <fullName evidence="1">Reverse transcriptase domain-containing protein</fullName>
    </recommendedName>
</protein>
<dbReference type="SUPFAM" id="SSF56672">
    <property type="entry name" value="DNA/RNA polymerases"/>
    <property type="match status" value="1"/>
</dbReference>
<evidence type="ECO:0000259" key="1">
    <source>
        <dbReference type="PROSITE" id="PS50878"/>
    </source>
</evidence>
<sequence>MGDDLEEQLIARMKTFTLLTSSCWKHRPQRYGAASYSRFMIVDSDLNVHGDLVDFSLLKLNQYQSPKTYIGIKCRVSRNNGSQPEFDIPKKLVRLIKMCLSETYSRIRIGQFLSDAFPIHCGVKQGDALSPLFFNFALEYAIRKVQDNKEGLELNGLHQLLVYVDDVNMSGENPQTINKNTEILLEASKAIGLEVNPEKTKYIIMSRDQNIVRNGIIKIGNLSFEEVEKFRYLGATVTNINDSLEEIKRRMNMENACYYWFEKLLSSSLLSKNLKVRI</sequence>
<gene>
    <name evidence="2" type="ORF">ANN_21188</name>
</gene>
<accession>A0ABQ8SER7</accession>
<comment type="caution">
    <text evidence="2">The sequence shown here is derived from an EMBL/GenBank/DDBJ whole genome shotgun (WGS) entry which is preliminary data.</text>
</comment>
<name>A0ABQ8SER7_PERAM</name>